<evidence type="ECO:0000256" key="2">
    <source>
        <dbReference type="ARBA" id="ARBA00010617"/>
    </source>
</evidence>
<dbReference type="Gene3D" id="1.10.630.10">
    <property type="entry name" value="Cytochrome P450"/>
    <property type="match status" value="1"/>
</dbReference>
<dbReference type="AlphaFoldDB" id="A0A0C3QJ46"/>
<dbReference type="PROSITE" id="PS00086">
    <property type="entry name" value="CYTOCHROME_P450"/>
    <property type="match status" value="1"/>
</dbReference>
<protein>
    <recommendedName>
        <fullName evidence="10">Cytochrome P450</fullName>
    </recommendedName>
</protein>
<keyword evidence="5 6" id="KW-0408">Iron</keyword>
<dbReference type="HOGENOM" id="CLU_018012_4_2_1"/>
<name>A0A0C3QJ46_9AGAM</name>
<dbReference type="GO" id="GO:0008395">
    <property type="term" value="F:steroid hydroxylase activity"/>
    <property type="evidence" value="ECO:0007669"/>
    <property type="project" value="TreeGrafter"/>
</dbReference>
<organism evidence="8 9">
    <name type="scientific">Tulasnella calospora MUT 4182</name>
    <dbReference type="NCBI Taxonomy" id="1051891"/>
    <lineage>
        <taxon>Eukaryota</taxon>
        <taxon>Fungi</taxon>
        <taxon>Dikarya</taxon>
        <taxon>Basidiomycota</taxon>
        <taxon>Agaricomycotina</taxon>
        <taxon>Agaricomycetes</taxon>
        <taxon>Cantharellales</taxon>
        <taxon>Tulasnellaceae</taxon>
        <taxon>Tulasnella</taxon>
    </lineage>
</organism>
<dbReference type="PANTHER" id="PTHR24304:SF2">
    <property type="entry name" value="24-HYDROXYCHOLESTEROL 7-ALPHA-HYDROXYLASE"/>
    <property type="match status" value="1"/>
</dbReference>
<evidence type="ECO:0000313" key="8">
    <source>
        <dbReference type="EMBL" id="KIO32235.1"/>
    </source>
</evidence>
<evidence type="ECO:0000256" key="5">
    <source>
        <dbReference type="ARBA" id="ARBA00023004"/>
    </source>
</evidence>
<dbReference type="STRING" id="1051891.A0A0C3QJ46"/>
<evidence type="ECO:0008006" key="10">
    <source>
        <dbReference type="Google" id="ProtNLM"/>
    </source>
</evidence>
<dbReference type="PANTHER" id="PTHR24304">
    <property type="entry name" value="CYTOCHROME P450 FAMILY 7"/>
    <property type="match status" value="1"/>
</dbReference>
<proteinExistence type="inferred from homology"/>
<keyword evidence="7" id="KW-0560">Oxidoreductase</keyword>
<comment type="cofactor">
    <cofactor evidence="1 6">
        <name>heme</name>
        <dbReference type="ChEBI" id="CHEBI:30413"/>
    </cofactor>
</comment>
<dbReference type="PRINTS" id="PR00465">
    <property type="entry name" value="EP450IV"/>
</dbReference>
<evidence type="ECO:0000256" key="4">
    <source>
        <dbReference type="ARBA" id="ARBA00022723"/>
    </source>
</evidence>
<keyword evidence="9" id="KW-1185">Reference proteome</keyword>
<dbReference type="GO" id="GO:0020037">
    <property type="term" value="F:heme binding"/>
    <property type="evidence" value="ECO:0007669"/>
    <property type="project" value="InterPro"/>
</dbReference>
<dbReference type="InterPro" id="IPR036396">
    <property type="entry name" value="Cyt_P450_sf"/>
</dbReference>
<feature type="binding site" description="axial binding residue" evidence="6">
    <location>
        <position position="468"/>
    </location>
    <ligand>
        <name>heme</name>
        <dbReference type="ChEBI" id="CHEBI:30413"/>
    </ligand>
    <ligandPart>
        <name>Fe</name>
        <dbReference type="ChEBI" id="CHEBI:18248"/>
    </ligandPart>
</feature>
<keyword evidence="7" id="KW-0503">Monooxygenase</keyword>
<gene>
    <name evidence="8" type="ORF">M407DRAFT_18804</name>
</gene>
<dbReference type="SUPFAM" id="SSF48264">
    <property type="entry name" value="Cytochrome P450"/>
    <property type="match status" value="1"/>
</dbReference>
<dbReference type="EMBL" id="KN822956">
    <property type="protein sequence ID" value="KIO32235.1"/>
    <property type="molecule type" value="Genomic_DNA"/>
</dbReference>
<dbReference type="GO" id="GO:0005506">
    <property type="term" value="F:iron ion binding"/>
    <property type="evidence" value="ECO:0007669"/>
    <property type="project" value="InterPro"/>
</dbReference>
<dbReference type="InterPro" id="IPR017972">
    <property type="entry name" value="Cyt_P450_CS"/>
</dbReference>
<dbReference type="Pfam" id="PF00067">
    <property type="entry name" value="p450"/>
    <property type="match status" value="1"/>
</dbReference>
<evidence type="ECO:0000256" key="3">
    <source>
        <dbReference type="ARBA" id="ARBA00022617"/>
    </source>
</evidence>
<dbReference type="InterPro" id="IPR050529">
    <property type="entry name" value="CYP450_sterol_14alpha_dmase"/>
</dbReference>
<evidence type="ECO:0000313" key="9">
    <source>
        <dbReference type="Proteomes" id="UP000054248"/>
    </source>
</evidence>
<evidence type="ECO:0000256" key="1">
    <source>
        <dbReference type="ARBA" id="ARBA00001971"/>
    </source>
</evidence>
<comment type="similarity">
    <text evidence="2 7">Belongs to the cytochrome P450 family.</text>
</comment>
<dbReference type="InterPro" id="IPR001128">
    <property type="entry name" value="Cyt_P450"/>
</dbReference>
<accession>A0A0C3QJ46</accession>
<reference evidence="8 9" key="1">
    <citation type="submission" date="2014-04" db="EMBL/GenBank/DDBJ databases">
        <authorList>
            <consortium name="DOE Joint Genome Institute"/>
            <person name="Kuo A."/>
            <person name="Girlanda M."/>
            <person name="Perotto S."/>
            <person name="Kohler A."/>
            <person name="Nagy L.G."/>
            <person name="Floudas D."/>
            <person name="Copeland A."/>
            <person name="Barry K.W."/>
            <person name="Cichocki N."/>
            <person name="Veneault-Fourrey C."/>
            <person name="LaButti K."/>
            <person name="Lindquist E.A."/>
            <person name="Lipzen A."/>
            <person name="Lundell T."/>
            <person name="Morin E."/>
            <person name="Murat C."/>
            <person name="Sun H."/>
            <person name="Tunlid A."/>
            <person name="Henrissat B."/>
            <person name="Grigoriev I.V."/>
            <person name="Hibbett D.S."/>
            <person name="Martin F."/>
            <person name="Nordberg H.P."/>
            <person name="Cantor M.N."/>
            <person name="Hua S.X."/>
        </authorList>
    </citation>
    <scope>NUCLEOTIDE SEQUENCE [LARGE SCALE GENOMIC DNA]</scope>
    <source>
        <strain evidence="8 9">MUT 4182</strain>
    </source>
</reference>
<dbReference type="OrthoDB" id="1844152at2759"/>
<keyword evidence="3 6" id="KW-0349">Heme</keyword>
<dbReference type="CDD" id="cd11040">
    <property type="entry name" value="CYP7_CYP8-like"/>
    <property type="match status" value="1"/>
</dbReference>
<evidence type="ECO:0000256" key="6">
    <source>
        <dbReference type="PIRSR" id="PIRSR602403-1"/>
    </source>
</evidence>
<evidence type="ECO:0000256" key="7">
    <source>
        <dbReference type="RuleBase" id="RU000461"/>
    </source>
</evidence>
<dbReference type="InterPro" id="IPR002403">
    <property type="entry name" value="Cyt_P450_E_grp-IV"/>
</dbReference>
<reference evidence="9" key="2">
    <citation type="submission" date="2015-01" db="EMBL/GenBank/DDBJ databases">
        <title>Evolutionary Origins and Diversification of the Mycorrhizal Mutualists.</title>
        <authorList>
            <consortium name="DOE Joint Genome Institute"/>
            <consortium name="Mycorrhizal Genomics Consortium"/>
            <person name="Kohler A."/>
            <person name="Kuo A."/>
            <person name="Nagy L.G."/>
            <person name="Floudas D."/>
            <person name="Copeland A."/>
            <person name="Barry K.W."/>
            <person name="Cichocki N."/>
            <person name="Veneault-Fourrey C."/>
            <person name="LaButti K."/>
            <person name="Lindquist E.A."/>
            <person name="Lipzen A."/>
            <person name="Lundell T."/>
            <person name="Morin E."/>
            <person name="Murat C."/>
            <person name="Riley R."/>
            <person name="Ohm R."/>
            <person name="Sun H."/>
            <person name="Tunlid A."/>
            <person name="Henrissat B."/>
            <person name="Grigoriev I.V."/>
            <person name="Hibbett D.S."/>
            <person name="Martin F."/>
        </authorList>
    </citation>
    <scope>NUCLEOTIDE SEQUENCE [LARGE SCALE GENOMIC DNA]</scope>
    <source>
        <strain evidence="9">MUT 4182</strain>
    </source>
</reference>
<dbReference type="GO" id="GO:0016705">
    <property type="term" value="F:oxidoreductase activity, acting on paired donors, with incorporation or reduction of molecular oxygen"/>
    <property type="evidence" value="ECO:0007669"/>
    <property type="project" value="InterPro"/>
</dbReference>
<keyword evidence="4 6" id="KW-0479">Metal-binding</keyword>
<sequence length="540" mass="59677">MLPSTPLLDHLTSTWTDLAAPTRIGIVGLGVFLGVQLWNMIPPKDSHHDEPPYLPYSIPWVGHTLAFARDSSRVFHTALQRFGLQPFTLKIAGQKHYVLTHPSDVQAVFKASRSLTFDGSTAQVLKLIYGMSDDPDISVEEMLHGGKHLADGTIMEDPHTWFRRELSGKALELMTERSVSEIHNNLDVEFDRLVESTKNAADGKEELGALLWARNLLSDAVTAACFGPTFLKRFPRTIDALWEMDDGTYKLMYGIPEMFAKEVYAAREELVEVLKTYLGDTEEGVQLRKGALPIVVGREEVMKLAGVSLDGRARGVLTILQAFHTNSAPTSFWFILYCVLTPGLLPRVLAEIAPAYSAPSAPGEQPICDVAYLTNQKACPLLHSVYTEVLRLVSSTVSVRVVDEDTPNIGGYTLYKGAKVFCPGRPLQTSEEFWGSEAKEFKAERFVTRPQDGTGLKMRPFGGGPTLCPGRHFAALEVKTFVAGALMRFNFEFPEGMPEMDVKTPCLGVMRSVGVCMAKISPRAEWTKLCASTAEEKIEC</sequence>
<dbReference type="Proteomes" id="UP000054248">
    <property type="component" value="Unassembled WGS sequence"/>
</dbReference>